<name>R4S0C6_PHYAS</name>
<keyword evidence="2" id="KW-1185">Reference proteome</keyword>
<proteinExistence type="predicted"/>
<dbReference type="Proteomes" id="UP000013941">
    <property type="component" value="Chromosome"/>
</dbReference>
<evidence type="ECO:0000313" key="2">
    <source>
        <dbReference type="Proteomes" id="UP000013941"/>
    </source>
</evidence>
<dbReference type="KEGG" id="nzs:SLY_0339"/>
<dbReference type="EMBL" id="CP002548">
    <property type="protein sequence ID" value="AGL90259.1"/>
    <property type="molecule type" value="Genomic_DNA"/>
</dbReference>
<accession>R4S0C6</accession>
<dbReference type="HOGENOM" id="CLU_3398759_0_0_14"/>
<protein>
    <submittedName>
        <fullName evidence="1">Uncharacterized protein</fullName>
    </submittedName>
</protein>
<reference evidence="1 2" key="1">
    <citation type="journal article" date="2013" name="BMC Genomics">
        <title>Comparison of the complete genome sequence of two closely related isolates of 'Candidatus Phytoplasma australiense' reveals genome plasticity.</title>
        <authorList>
            <person name="Andersen M.T."/>
            <person name="Liefting L.W."/>
            <person name="Havukkala I."/>
            <person name="Beever R.E."/>
        </authorList>
    </citation>
    <scope>NUCLEOTIDE SEQUENCE [LARGE SCALE GENOMIC DNA]</scope>
    <source>
        <strain evidence="1 2">NZSb11</strain>
    </source>
</reference>
<gene>
    <name evidence="1" type="ORF">SLY_0339</name>
</gene>
<evidence type="ECO:0000313" key="1">
    <source>
        <dbReference type="EMBL" id="AGL90259.1"/>
    </source>
</evidence>
<organism evidence="1 2">
    <name type="scientific">Strawberry lethal yellows phytoplasma (CPA) str. NZSb11</name>
    <dbReference type="NCBI Taxonomy" id="980422"/>
    <lineage>
        <taxon>Bacteria</taxon>
        <taxon>Bacillati</taxon>
        <taxon>Mycoplasmatota</taxon>
        <taxon>Mollicutes</taxon>
        <taxon>Acholeplasmatales</taxon>
        <taxon>Acholeplasmataceae</taxon>
        <taxon>Candidatus Phytoplasma</taxon>
        <taxon>16SrXII (Stolbur group)</taxon>
    </lineage>
</organism>
<dbReference type="AlphaFoldDB" id="R4S0C6"/>
<sequence>MGKIFVPSVITTYDKKEQIEETVKNLKKNYF</sequence>